<evidence type="ECO:0000313" key="1">
    <source>
        <dbReference type="EMBL" id="KMZ70295.1"/>
    </source>
</evidence>
<proteinExistence type="predicted"/>
<dbReference type="Proteomes" id="UP000036987">
    <property type="component" value="Unassembled WGS sequence"/>
</dbReference>
<dbReference type="AlphaFoldDB" id="A0A0K9PPX8"/>
<gene>
    <name evidence="1" type="ORF">ZOSMA_1G02740</name>
</gene>
<protein>
    <submittedName>
        <fullName evidence="1">Uncharacterized protein</fullName>
    </submittedName>
</protein>
<dbReference type="OrthoDB" id="684590at2759"/>
<reference evidence="2" key="1">
    <citation type="journal article" date="2016" name="Nature">
        <title>The genome of the seagrass Zostera marina reveals angiosperm adaptation to the sea.</title>
        <authorList>
            <person name="Olsen J.L."/>
            <person name="Rouze P."/>
            <person name="Verhelst B."/>
            <person name="Lin Y.-C."/>
            <person name="Bayer T."/>
            <person name="Collen J."/>
            <person name="Dattolo E."/>
            <person name="De Paoli E."/>
            <person name="Dittami S."/>
            <person name="Maumus F."/>
            <person name="Michel G."/>
            <person name="Kersting A."/>
            <person name="Lauritano C."/>
            <person name="Lohaus R."/>
            <person name="Toepel M."/>
            <person name="Tonon T."/>
            <person name="Vanneste K."/>
            <person name="Amirebrahimi M."/>
            <person name="Brakel J."/>
            <person name="Bostroem C."/>
            <person name="Chovatia M."/>
            <person name="Grimwood J."/>
            <person name="Jenkins J.W."/>
            <person name="Jueterbock A."/>
            <person name="Mraz A."/>
            <person name="Stam W.T."/>
            <person name="Tice H."/>
            <person name="Bornberg-Bauer E."/>
            <person name="Green P.J."/>
            <person name="Pearson G.A."/>
            <person name="Procaccini G."/>
            <person name="Duarte C.M."/>
            <person name="Schmutz J."/>
            <person name="Reusch T.B.H."/>
            <person name="Van de Peer Y."/>
        </authorList>
    </citation>
    <scope>NUCLEOTIDE SEQUENCE [LARGE SCALE GENOMIC DNA]</scope>
    <source>
        <strain evidence="2">cv. Finnish</strain>
    </source>
</reference>
<dbReference type="STRING" id="29655.A0A0K9PPX8"/>
<accession>A0A0K9PPX8</accession>
<name>A0A0K9PPX8_ZOSMR</name>
<evidence type="ECO:0000313" key="2">
    <source>
        <dbReference type="Proteomes" id="UP000036987"/>
    </source>
</evidence>
<sequence length="387" mass="43809">MLCSHSTTSFGSGATKYTGGLSWLDRLRISKGFPIHHPDLDLDYFLHNSQHSDLNPIPDIRETTCKSQIDRLAPIIRVKKAKNGDKEGEGKVKEGQLLDLMSIALAELFRIGDPEEYRRMSDHKHRKNCRKQLNPKSCVVSTFPKVGGCNVGVPVALSPSPAADTTTTTVGVKRNKLIDKKIIGKKRAVCEDESLDPEFTPPPLRTEMTVIDSNYGPDWKSEKIVSTKENVSRIQDKKLRNLSKKKKMRLNLVENMVGGGGKEQNLDLVGEVDADKDLVPTKTVEIYKNKNIQKKLLHSFKESFACYLFMAMLYILRWFKFNFSLKNHISCLGYCILFEVLLNDKRSVLRTVPRTKRLAMMFSITFPKRGCGNGKPPRKFLFSSVNE</sequence>
<comment type="caution">
    <text evidence="1">The sequence shown here is derived from an EMBL/GenBank/DDBJ whole genome shotgun (WGS) entry which is preliminary data.</text>
</comment>
<keyword evidence="2" id="KW-1185">Reference proteome</keyword>
<dbReference type="PANTHER" id="PTHR37258:SF1">
    <property type="entry name" value="FANTOM PROTEIN"/>
    <property type="match status" value="1"/>
</dbReference>
<dbReference type="PANTHER" id="PTHR37258">
    <property type="entry name" value="FANTOM PROTEIN"/>
    <property type="match status" value="1"/>
</dbReference>
<dbReference type="EMBL" id="LFYR01000729">
    <property type="protein sequence ID" value="KMZ70295.1"/>
    <property type="molecule type" value="Genomic_DNA"/>
</dbReference>
<organism evidence="1 2">
    <name type="scientific">Zostera marina</name>
    <name type="common">Eelgrass</name>
    <dbReference type="NCBI Taxonomy" id="29655"/>
    <lineage>
        <taxon>Eukaryota</taxon>
        <taxon>Viridiplantae</taxon>
        <taxon>Streptophyta</taxon>
        <taxon>Embryophyta</taxon>
        <taxon>Tracheophyta</taxon>
        <taxon>Spermatophyta</taxon>
        <taxon>Magnoliopsida</taxon>
        <taxon>Liliopsida</taxon>
        <taxon>Zosteraceae</taxon>
        <taxon>Zostera</taxon>
    </lineage>
</organism>